<keyword evidence="3 4" id="KW-0119">Carbohydrate metabolism</keyword>
<dbReference type="RefSeq" id="WP_219236409.1">
    <property type="nucleotide sequence ID" value="NZ_JAHWZX010000001.1"/>
</dbReference>
<feature type="binding site" evidence="4">
    <location>
        <position position="679"/>
    </location>
    <ligand>
        <name>alpha-maltose 1-phosphate</name>
        <dbReference type="ChEBI" id="CHEBI:63576"/>
    </ligand>
</feature>
<comment type="subunit">
    <text evidence="4">Homodimer.</text>
</comment>
<comment type="catalytic activity">
    <reaction evidence="4">
        <text>alpha-maltose 1-phosphate + [(1-&gt;4)-alpha-D-glucosyl](n) = [(1-&gt;4)-alpha-D-glucosyl](n+2) + phosphate</text>
        <dbReference type="Rhea" id="RHEA:42692"/>
        <dbReference type="Rhea" id="RHEA-COMP:9584"/>
        <dbReference type="Rhea" id="RHEA-COMP:10183"/>
        <dbReference type="ChEBI" id="CHEBI:15444"/>
        <dbReference type="ChEBI" id="CHEBI:43474"/>
        <dbReference type="ChEBI" id="CHEBI:63576"/>
        <dbReference type="EC" id="2.4.99.16"/>
    </reaction>
</comment>
<comment type="similarity">
    <text evidence="4">Belongs to the glycosyl hydrolase 13 family. GlgE subfamily.</text>
</comment>
<feature type="binding site" evidence="4">
    <location>
        <begin position="892"/>
        <end position="893"/>
    </location>
    <ligand>
        <name>alpha-maltose 1-phosphate</name>
        <dbReference type="ChEBI" id="CHEBI:63576"/>
    </ligand>
</feature>
<evidence type="ECO:0000313" key="8">
    <source>
        <dbReference type="Proteomes" id="UP001197214"/>
    </source>
</evidence>
<dbReference type="InterPro" id="IPR026585">
    <property type="entry name" value="GlgE"/>
</dbReference>
<dbReference type="PANTHER" id="PTHR47786:SF2">
    <property type="entry name" value="GLYCOSYL HYDROLASE FAMILY 13 CATALYTIC DOMAIN-CONTAINING PROTEIN"/>
    <property type="match status" value="1"/>
</dbReference>
<feature type="binding site" evidence="4">
    <location>
        <position position="714"/>
    </location>
    <ligand>
        <name>alpha-maltose 1-phosphate</name>
        <dbReference type="ChEBI" id="CHEBI:63576"/>
    </ligand>
</feature>
<keyword evidence="2 4" id="KW-0808">Transferase</keyword>
<dbReference type="HAMAP" id="MF_02124">
    <property type="entry name" value="GlgE"/>
    <property type="match status" value="1"/>
</dbReference>
<dbReference type="InterPro" id="IPR006047">
    <property type="entry name" value="GH13_cat_dom"/>
</dbReference>
<dbReference type="CDD" id="cd11344">
    <property type="entry name" value="AmyAc_GlgE_like"/>
    <property type="match status" value="1"/>
</dbReference>
<dbReference type="PANTHER" id="PTHR47786">
    <property type="entry name" value="ALPHA-1,4-GLUCAN:MALTOSE-1-PHOSPHATE MALTOSYLTRANSFERASE"/>
    <property type="match status" value="1"/>
</dbReference>
<comment type="function">
    <text evidence="4">Maltosyltransferase that uses maltose 1-phosphate (M1P) as the sugar donor to elongate linear or branched alpha-(1-&gt;4)-glucans. Is involved in a branched alpha-glucan biosynthetic pathway from trehalose, together with TreS, Mak and GlgB.</text>
</comment>
<reference evidence="7 8" key="1">
    <citation type="submission" date="2021-07" db="EMBL/GenBank/DDBJ databases">
        <title>Stakelama flava sp. nov., a novel endophytic bacterium isolated from branch of Kandelia candel.</title>
        <authorList>
            <person name="Tuo L."/>
        </authorList>
    </citation>
    <scope>NUCLEOTIDE SEQUENCE [LARGE SCALE GENOMIC DNA]</scope>
    <source>
        <strain evidence="7 8">CBK3Z-3</strain>
    </source>
</reference>
<protein>
    <recommendedName>
        <fullName evidence="4">Alpha-1,4-glucan:maltose-1-phosphate maltosyltransferase</fullName>
        <shortName evidence="4">GMPMT</shortName>
        <ecNumber evidence="4">2.4.99.16</ecNumber>
    </recommendedName>
    <alternativeName>
        <fullName evidence="4">(1-&gt;4)-alpha-D-glucan:maltose-1-phosphate alpha-D-maltosyltransferase</fullName>
    </alternativeName>
</protein>
<gene>
    <name evidence="4" type="primary">glgE</name>
    <name evidence="7" type="ORF">KY084_00095</name>
</gene>
<feature type="active site" description="Proton donor" evidence="4">
    <location>
        <position position="780"/>
    </location>
</feature>
<keyword evidence="8" id="KW-1185">Reference proteome</keyword>
<evidence type="ECO:0000256" key="5">
    <source>
        <dbReference type="SAM" id="MobiDB-lite"/>
    </source>
</evidence>
<keyword evidence="1 4" id="KW-0328">Glycosyltransferase</keyword>
<dbReference type="EMBL" id="JAHWZX010000001">
    <property type="protein sequence ID" value="MBW4329277.1"/>
    <property type="molecule type" value="Genomic_DNA"/>
</dbReference>
<name>A0ABS6XGH5_9SPHN</name>
<feature type="binding site" evidence="4">
    <location>
        <position position="619"/>
    </location>
    <ligand>
        <name>alpha-maltose 1-phosphate</name>
        <dbReference type="ChEBI" id="CHEBI:63576"/>
    </ligand>
</feature>
<feature type="region of interest" description="Disordered" evidence="5">
    <location>
        <begin position="616"/>
        <end position="640"/>
    </location>
</feature>
<accession>A0ABS6XGH5</accession>
<proteinExistence type="inferred from homology"/>
<dbReference type="SMART" id="SM00642">
    <property type="entry name" value="Aamy"/>
    <property type="match status" value="1"/>
</dbReference>
<feature type="site" description="Transition state stabilizer" evidence="4">
    <location>
        <position position="838"/>
    </location>
</feature>
<sequence length="1023" mass="112575">MPSFPQRIVSAPSFAIDGERFEKVVEASGAQAILLGERISLFGDEARTLIDQLSGVAERVPAVMIDVDPTRFPLDHSLVQSHPELFAIRRTAGAGAIVDPRRAMPATGEALARLRVPDTADLLGEAIIERLDAFIAAGARGFRLSAAERVSVALIERLSSAMADRGVSLIAGPMADRQGGVRLAHAGLDALVSSYGWWDLSASWMVEEVEALREAAPLIAEFSSDHPRAEAALTLLPIAADGAIIPIEWTESDTRLRAVRGAFSAFDTVSPIRGALRQASAPGDAITVLVRAESSDPRQAGTSIVGLVCNAQSDQPIPAAAALLQSAGGFSGTFTGSDGGEASSTLRAGEACLLRAHATSAITPSAAARGDAMAARTWPRLVIDAVTPRVEGGDFVVKRVVGDLVTVEADVFADGHEQLAAELQWRGADESEWRRVRMDALGNDRWRATFVPDRLGAHVFRVVGWLDRFSGFTRDFRKKLIAGVAQPVDYSEGLALIGGAAERAPAALGKELQALVERIEQVDADSQAELLLDHETARLMDQADDRPHTHSSPEQRLDAERLAARFSSWYELFPRSMTDDKARHGTFVDVLDRLPAIRDMGFDTLYFPPIHPIGKTNRKGPNNTLTPGPDDPGSPYAIGSEYGGHDAIHPELGSFEDFDRLIAVAHEHGLEIALDFAIQCAPDHPWLKEHPGWFAWRPDGSMKYAENPPKKYQDIVNVDFYGPDAVPALWIALRDVVLLWVDHGVKTFRVDNPHTKPLPFWEWMIAEVRAEHPDVIFLAEAFTRPTMMYRLAKVGFSQSYTYFTWRDTKHDLIEYITELTTTAPKEFYRPHFFVNTPDINPSFLQNSGRAGFRIRAVLAATLSGLFGVYSGFELCESAPLAPGKEEYLDSEKYEIRPRDYEAPGNIIADITTLNRLRRAYPALQTHLNTQFHPAYDDNIIWYAKPAADGGSMIMVMVNLDPHHVHECDFEVPLWKFGLSDDAGVAVEDLAEGHRFTWHGKTQHIRIAPDEPYRIWRIAPEMTA</sequence>
<dbReference type="InterPro" id="IPR049171">
    <property type="entry name" value="GLGE_C"/>
</dbReference>
<feature type="binding site" evidence="4">
    <location>
        <position position="752"/>
    </location>
    <ligand>
        <name>alpha-maltose 1-phosphate</name>
        <dbReference type="ChEBI" id="CHEBI:63576"/>
    </ligand>
</feature>
<dbReference type="Pfam" id="PF11896">
    <property type="entry name" value="GlgE_dom_N_S"/>
    <property type="match status" value="1"/>
</dbReference>
<comment type="caution">
    <text evidence="7">The sequence shown here is derived from an EMBL/GenBank/DDBJ whole genome shotgun (WGS) entry which is preliminary data.</text>
</comment>
<evidence type="ECO:0000256" key="1">
    <source>
        <dbReference type="ARBA" id="ARBA00022676"/>
    </source>
</evidence>
<feature type="active site" description="Nucleophile" evidence="4">
    <location>
        <position position="751"/>
    </location>
</feature>
<dbReference type="InterPro" id="IPR021828">
    <property type="entry name" value="GlgE_dom_N/S"/>
</dbReference>
<evidence type="ECO:0000256" key="4">
    <source>
        <dbReference type="HAMAP-Rule" id="MF_02124"/>
    </source>
</evidence>
<evidence type="ECO:0000256" key="3">
    <source>
        <dbReference type="ARBA" id="ARBA00023277"/>
    </source>
</evidence>
<evidence type="ECO:0000256" key="2">
    <source>
        <dbReference type="ARBA" id="ARBA00022679"/>
    </source>
</evidence>
<evidence type="ECO:0000259" key="6">
    <source>
        <dbReference type="SMART" id="SM00642"/>
    </source>
</evidence>
<evidence type="ECO:0000313" key="7">
    <source>
        <dbReference type="EMBL" id="MBW4329277.1"/>
    </source>
</evidence>
<organism evidence="7 8">
    <name type="scientific">Stakelama flava</name>
    <dbReference type="NCBI Taxonomy" id="2860338"/>
    <lineage>
        <taxon>Bacteria</taxon>
        <taxon>Pseudomonadati</taxon>
        <taxon>Pseudomonadota</taxon>
        <taxon>Alphaproteobacteria</taxon>
        <taxon>Sphingomonadales</taxon>
        <taxon>Sphingomonadaceae</taxon>
        <taxon>Stakelama</taxon>
    </lineage>
</organism>
<dbReference type="Pfam" id="PF00128">
    <property type="entry name" value="Alpha-amylase"/>
    <property type="match status" value="1"/>
</dbReference>
<dbReference type="EC" id="2.4.99.16" evidence="4"/>
<dbReference type="Proteomes" id="UP001197214">
    <property type="component" value="Unassembled WGS sequence"/>
</dbReference>
<feature type="domain" description="Glycosyl hydrolase family 13 catalytic" evidence="6">
    <location>
        <begin position="571"/>
        <end position="917"/>
    </location>
</feature>
<dbReference type="Pfam" id="PF21702">
    <property type="entry name" value="GLGE_C"/>
    <property type="match status" value="1"/>
</dbReference>